<evidence type="ECO:0000256" key="5">
    <source>
        <dbReference type="ARBA" id="ARBA00023136"/>
    </source>
</evidence>
<protein>
    <recommendedName>
        <fullName evidence="9">4,4'-diaponeurosporenoate glycosyltransferase</fullName>
    </recommendedName>
</protein>
<comment type="function">
    <text evidence="6">Catalyzes the glycosylation of 4,4'-diaponeurosporenoate, i.e. the esterification of glucose at the C1'' position with the carboxyl group of 4,4'-diaponeurosporenic acid, to form glycosyl-4,4'-diaponeurosporenoate. This is a step in the biosynthesis of staphyloxanthin, an orange pigment present in most staphylococci strains.</text>
</comment>
<evidence type="ECO:0000313" key="11">
    <source>
        <dbReference type="EMBL" id="PDW04921.1"/>
    </source>
</evidence>
<reference evidence="12" key="1">
    <citation type="submission" date="2017-08" db="EMBL/GenBank/DDBJ databases">
        <authorList>
            <person name="Grouzdev D.S."/>
            <person name="Gaisin V.A."/>
            <person name="Rysina M.S."/>
            <person name="Gorlenko V.M."/>
        </authorList>
    </citation>
    <scope>NUCLEOTIDE SEQUENCE [LARGE SCALE GENOMIC DNA]</scope>
    <source>
        <strain evidence="12">Kir15-3F</strain>
    </source>
</reference>
<dbReference type="PANTHER" id="PTHR43646">
    <property type="entry name" value="GLYCOSYLTRANSFERASE"/>
    <property type="match status" value="1"/>
</dbReference>
<evidence type="ECO:0000256" key="6">
    <source>
        <dbReference type="ARBA" id="ARBA00037281"/>
    </source>
</evidence>
<proteinExistence type="inferred from homology"/>
<evidence type="ECO:0000256" key="9">
    <source>
        <dbReference type="ARBA" id="ARBA00040345"/>
    </source>
</evidence>
<evidence type="ECO:0000256" key="3">
    <source>
        <dbReference type="ARBA" id="ARBA00022676"/>
    </source>
</evidence>
<dbReference type="EMBL" id="NQWI01000002">
    <property type="protein sequence ID" value="PDW04921.1"/>
    <property type="molecule type" value="Genomic_DNA"/>
</dbReference>
<comment type="pathway">
    <text evidence="7">Carotenoid biosynthesis; staphyloxanthin biosynthesis; staphyloxanthin from farnesyl diphosphate: step 4/5.</text>
</comment>
<evidence type="ECO:0000256" key="1">
    <source>
        <dbReference type="ARBA" id="ARBA00004236"/>
    </source>
</evidence>
<comment type="subcellular location">
    <subcellularLocation>
        <location evidence="1">Cell membrane</location>
    </subcellularLocation>
</comment>
<comment type="similarity">
    <text evidence="8">Belongs to the glycosyltransferase 2 family. CrtQ subfamily.</text>
</comment>
<evidence type="ECO:0000259" key="10">
    <source>
        <dbReference type="Pfam" id="PF00535"/>
    </source>
</evidence>
<dbReference type="RefSeq" id="WP_097642159.1">
    <property type="nucleotide sequence ID" value="NZ_NQWI01000002.1"/>
</dbReference>
<dbReference type="GO" id="GO:0016757">
    <property type="term" value="F:glycosyltransferase activity"/>
    <property type="evidence" value="ECO:0007669"/>
    <property type="project" value="UniProtKB-KW"/>
</dbReference>
<keyword evidence="12" id="KW-1185">Reference proteome</keyword>
<dbReference type="InterPro" id="IPR029044">
    <property type="entry name" value="Nucleotide-diphossugar_trans"/>
</dbReference>
<keyword evidence="5" id="KW-0472">Membrane</keyword>
<organism evidence="11 12">
    <name type="scientific">Candidatus Viridilinea mediisalina</name>
    <dbReference type="NCBI Taxonomy" id="2024553"/>
    <lineage>
        <taxon>Bacteria</taxon>
        <taxon>Bacillati</taxon>
        <taxon>Chloroflexota</taxon>
        <taxon>Chloroflexia</taxon>
        <taxon>Chloroflexales</taxon>
        <taxon>Chloroflexineae</taxon>
        <taxon>Oscillochloridaceae</taxon>
        <taxon>Candidatus Viridilinea</taxon>
    </lineage>
</organism>
<dbReference type="OrthoDB" id="9810303at2"/>
<evidence type="ECO:0000256" key="8">
    <source>
        <dbReference type="ARBA" id="ARBA00038120"/>
    </source>
</evidence>
<dbReference type="GO" id="GO:0005886">
    <property type="term" value="C:plasma membrane"/>
    <property type="evidence" value="ECO:0007669"/>
    <property type="project" value="UniProtKB-SubCell"/>
</dbReference>
<evidence type="ECO:0000256" key="4">
    <source>
        <dbReference type="ARBA" id="ARBA00022679"/>
    </source>
</evidence>
<dbReference type="SUPFAM" id="SSF53448">
    <property type="entry name" value="Nucleotide-diphospho-sugar transferases"/>
    <property type="match status" value="1"/>
</dbReference>
<keyword evidence="4 11" id="KW-0808">Transferase</keyword>
<feature type="domain" description="Glycosyltransferase 2-like" evidence="10">
    <location>
        <begin position="5"/>
        <end position="107"/>
    </location>
</feature>
<dbReference type="Pfam" id="PF00535">
    <property type="entry name" value="Glycos_transf_2"/>
    <property type="match status" value="1"/>
</dbReference>
<name>A0A2A6RPU7_9CHLR</name>
<keyword evidence="2" id="KW-1003">Cell membrane</keyword>
<dbReference type="PANTHER" id="PTHR43646:SF2">
    <property type="entry name" value="GLYCOSYLTRANSFERASE 2-LIKE DOMAIN-CONTAINING PROTEIN"/>
    <property type="match status" value="1"/>
</dbReference>
<dbReference type="InterPro" id="IPR026461">
    <property type="entry name" value="Trfase_2_rSAM/seldom_assoc"/>
</dbReference>
<dbReference type="InterPro" id="IPR001173">
    <property type="entry name" value="Glyco_trans_2-like"/>
</dbReference>
<dbReference type="CDD" id="cd02522">
    <property type="entry name" value="GT_2_like_a"/>
    <property type="match status" value="1"/>
</dbReference>
<dbReference type="Proteomes" id="UP000220527">
    <property type="component" value="Unassembled WGS sequence"/>
</dbReference>
<keyword evidence="3" id="KW-0328">Glycosyltransferase</keyword>
<gene>
    <name evidence="11" type="ORF">CJ255_00655</name>
</gene>
<evidence type="ECO:0000313" key="12">
    <source>
        <dbReference type="Proteomes" id="UP000220527"/>
    </source>
</evidence>
<accession>A0A2A6RPU7</accession>
<comment type="caution">
    <text evidence="11">The sequence shown here is derived from an EMBL/GenBank/DDBJ whole genome shotgun (WGS) entry which is preliminary data.</text>
</comment>
<evidence type="ECO:0000256" key="2">
    <source>
        <dbReference type="ARBA" id="ARBA00022475"/>
    </source>
</evidence>
<dbReference type="Gene3D" id="3.90.550.10">
    <property type="entry name" value="Spore Coat Polysaccharide Biosynthesis Protein SpsA, Chain A"/>
    <property type="match status" value="1"/>
</dbReference>
<dbReference type="NCBIfam" id="TIGR04283">
    <property type="entry name" value="glyco_like_mftF"/>
    <property type="match status" value="1"/>
</dbReference>
<sequence>MTTFSVIVPALNEADGIAACVAAVRDLDPAVEVVVADGGSDDATVASAQQAGALVVQAPRGRGPQCNAGAAASSGDVLIFLHADTKLPADAFTLLQRWFAEPQVQIAKFRLSFDVSNPLLDLAACMMWLDSRLTSYGDQGIVVRRSFFNTLGGFPPWPLFEDVRLFELARAQTQVYVLPAQVVTSSRRFQANGSLPQLIIDLGLWLEYVAGVSPFEIAARYERRRGMPPKA</sequence>
<dbReference type="AlphaFoldDB" id="A0A2A6RPU7"/>
<evidence type="ECO:0000256" key="7">
    <source>
        <dbReference type="ARBA" id="ARBA00037904"/>
    </source>
</evidence>